<evidence type="ECO:0008006" key="4">
    <source>
        <dbReference type="Google" id="ProtNLM"/>
    </source>
</evidence>
<organism evidence="2 3">
    <name type="scientific">Amnibacterium soli</name>
    <dbReference type="NCBI Taxonomy" id="1282736"/>
    <lineage>
        <taxon>Bacteria</taxon>
        <taxon>Bacillati</taxon>
        <taxon>Actinomycetota</taxon>
        <taxon>Actinomycetes</taxon>
        <taxon>Micrococcales</taxon>
        <taxon>Microbacteriaceae</taxon>
        <taxon>Amnibacterium</taxon>
    </lineage>
</organism>
<keyword evidence="1" id="KW-0812">Transmembrane</keyword>
<feature type="transmembrane region" description="Helical" evidence="1">
    <location>
        <begin position="203"/>
        <end position="222"/>
    </location>
</feature>
<proteinExistence type="predicted"/>
<reference evidence="3" key="1">
    <citation type="journal article" date="2019" name="Int. J. Syst. Evol. Microbiol.">
        <title>The Global Catalogue of Microorganisms (GCM) 10K type strain sequencing project: providing services to taxonomists for standard genome sequencing and annotation.</title>
        <authorList>
            <consortium name="The Broad Institute Genomics Platform"/>
            <consortium name="The Broad Institute Genome Sequencing Center for Infectious Disease"/>
            <person name="Wu L."/>
            <person name="Ma J."/>
        </authorList>
    </citation>
    <scope>NUCLEOTIDE SEQUENCE [LARGE SCALE GENOMIC DNA]</scope>
    <source>
        <strain evidence="3">JCM 19015</strain>
    </source>
</reference>
<protein>
    <recommendedName>
        <fullName evidence="4">Signal peptidase I</fullName>
    </recommendedName>
</protein>
<evidence type="ECO:0000313" key="2">
    <source>
        <dbReference type="EMBL" id="GAA4747133.1"/>
    </source>
</evidence>
<evidence type="ECO:0000256" key="1">
    <source>
        <dbReference type="SAM" id="Phobius"/>
    </source>
</evidence>
<gene>
    <name evidence="2" type="ORF">GCM10025783_19040</name>
</gene>
<dbReference type="EMBL" id="BAABLP010000004">
    <property type="protein sequence ID" value="GAA4747133.1"/>
    <property type="molecule type" value="Genomic_DNA"/>
</dbReference>
<dbReference type="CDD" id="cd06462">
    <property type="entry name" value="Peptidase_S24_S26"/>
    <property type="match status" value="1"/>
</dbReference>
<dbReference type="RefSeq" id="WP_345480918.1">
    <property type="nucleotide sequence ID" value="NZ_BAABLP010000004.1"/>
</dbReference>
<evidence type="ECO:0000313" key="3">
    <source>
        <dbReference type="Proteomes" id="UP001500121"/>
    </source>
</evidence>
<comment type="caution">
    <text evidence="2">The sequence shown here is derived from an EMBL/GenBank/DDBJ whole genome shotgun (WGS) entry which is preliminary data.</text>
</comment>
<keyword evidence="1" id="KW-1133">Transmembrane helix</keyword>
<feature type="transmembrane region" description="Helical" evidence="1">
    <location>
        <begin position="59"/>
        <end position="83"/>
    </location>
</feature>
<sequence>MDVHELTLTPVATTWSLRGTPDLPLPAPWWTEGEEELAAATAAEVAAATAPRPHGVLRLVIGLASATAILLVAGAVVALGGGMRWFVVETPSMGTAAPVGALVITAPDAKPTPGTVIAFTPPGTPRVYTHRVLAVGPDGALRTKGDVNASPDPWTVAPTAVLGHAVAILPGAGYLVRGLPGLIAGGMLVWAGTLLIRRRDQRAAARVIGVHLVATVVVLWLHPFVRVVLLATETAADGVRASMVSTGLLPVRLVDSAGTVLARLSTGHPEVVSLPATASARGHVLAVPDLGPVAQCAVIAVALLPALIVFLVGLPRRDEATA</sequence>
<feature type="transmembrane region" description="Helical" evidence="1">
    <location>
        <begin position="174"/>
        <end position="196"/>
    </location>
</feature>
<keyword evidence="1" id="KW-0472">Membrane</keyword>
<name>A0ABP8Z5H9_9MICO</name>
<accession>A0ABP8Z5H9</accession>
<feature type="transmembrane region" description="Helical" evidence="1">
    <location>
        <begin position="292"/>
        <end position="314"/>
    </location>
</feature>
<keyword evidence="3" id="KW-1185">Reference proteome</keyword>
<dbReference type="Proteomes" id="UP001500121">
    <property type="component" value="Unassembled WGS sequence"/>
</dbReference>